<reference evidence="4" key="1">
    <citation type="journal article" date="2019" name="Int. J. Syst. Evol. Microbiol.">
        <title>The Global Catalogue of Microorganisms (GCM) 10K type strain sequencing project: providing services to taxonomists for standard genome sequencing and annotation.</title>
        <authorList>
            <consortium name="The Broad Institute Genomics Platform"/>
            <consortium name="The Broad Institute Genome Sequencing Center for Infectious Disease"/>
            <person name="Wu L."/>
            <person name="Ma J."/>
        </authorList>
    </citation>
    <scope>NUCLEOTIDE SEQUENCE [LARGE SCALE GENOMIC DNA]</scope>
    <source>
        <strain evidence="4">JCM 17809</strain>
    </source>
</reference>
<feature type="domain" description="HNH nuclease" evidence="2">
    <location>
        <begin position="430"/>
        <end position="481"/>
    </location>
</feature>
<feature type="region of interest" description="Disordered" evidence="1">
    <location>
        <begin position="569"/>
        <end position="650"/>
    </location>
</feature>
<gene>
    <name evidence="3" type="ORF">GCM10023168_12800</name>
</gene>
<keyword evidence="4" id="KW-1185">Reference proteome</keyword>
<evidence type="ECO:0000313" key="4">
    <source>
        <dbReference type="Proteomes" id="UP001500945"/>
    </source>
</evidence>
<dbReference type="InterPro" id="IPR003615">
    <property type="entry name" value="HNH_nuc"/>
</dbReference>
<evidence type="ECO:0000259" key="2">
    <source>
        <dbReference type="SMART" id="SM00507"/>
    </source>
</evidence>
<dbReference type="RefSeq" id="WP_345203663.1">
    <property type="nucleotide sequence ID" value="NZ_BAABGM010000008.1"/>
</dbReference>
<name>A0ABP8K9D6_9MICO</name>
<organism evidence="3 4">
    <name type="scientific">Fodinibacter luteus</name>
    <dbReference type="NCBI Taxonomy" id="552064"/>
    <lineage>
        <taxon>Bacteria</taxon>
        <taxon>Bacillati</taxon>
        <taxon>Actinomycetota</taxon>
        <taxon>Actinomycetes</taxon>
        <taxon>Micrococcales</taxon>
        <taxon>Intrasporangiaceae</taxon>
        <taxon>Fodinibacter (ex Wang et al. 2009)</taxon>
    </lineage>
</organism>
<evidence type="ECO:0000256" key="1">
    <source>
        <dbReference type="SAM" id="MobiDB-lite"/>
    </source>
</evidence>
<feature type="compositionally biased region" description="Low complexity" evidence="1">
    <location>
        <begin position="527"/>
        <end position="536"/>
    </location>
</feature>
<feature type="region of interest" description="Disordered" evidence="1">
    <location>
        <begin position="305"/>
        <end position="378"/>
    </location>
</feature>
<dbReference type="Proteomes" id="UP001500945">
    <property type="component" value="Unassembled WGS sequence"/>
</dbReference>
<feature type="region of interest" description="Disordered" evidence="1">
    <location>
        <begin position="1"/>
        <end position="22"/>
    </location>
</feature>
<dbReference type="CDD" id="cd00085">
    <property type="entry name" value="HNHc"/>
    <property type="match status" value="1"/>
</dbReference>
<dbReference type="SMART" id="SM00507">
    <property type="entry name" value="HNHc"/>
    <property type="match status" value="1"/>
</dbReference>
<feature type="compositionally biased region" description="Low complexity" evidence="1">
    <location>
        <begin position="543"/>
        <end position="555"/>
    </location>
</feature>
<feature type="compositionally biased region" description="Gly residues" evidence="1">
    <location>
        <begin position="586"/>
        <end position="598"/>
    </location>
</feature>
<protein>
    <recommendedName>
        <fullName evidence="2">HNH nuclease domain-containing protein</fullName>
    </recommendedName>
</protein>
<accession>A0ABP8K9D6</accession>
<evidence type="ECO:0000313" key="3">
    <source>
        <dbReference type="EMBL" id="GAA4402354.1"/>
    </source>
</evidence>
<comment type="caution">
    <text evidence="3">The sequence shown here is derived from an EMBL/GenBank/DDBJ whole genome shotgun (WGS) entry which is preliminary data.</text>
</comment>
<sequence>MDDVVTPSVDGGAPTRDAAPPSEAELLEARRALDTLARCIQAHGRASSRTRAEWAEVVAGCQGLVNTATAIQDAAIARVAAVEEEWLEDGTVVESRRALGHVALDAPDVVAGPLCVSHAYAQRRVVHATRLVGAGGARAGSEPDGSDAVSGLGALHAAMLEGRLDGYRAGVIVDELEEAPLEVAAAVVAALQGHLGDETATQLRRRCRRVLTRISPDLLRRRAQRARKECGLRRWPEGPGVDHWEGTFPSEDAALGWAAVDALARRYVSEGVCDGIEAARGRALIDLVTGSATIDAEVVVTVPATSDPVERAEPSDADGAPDSATPERPAQHAEGTGPVGPADPVADPGLARSPLGRSPGDPEALDPGPSPDDLVEILGPLPGDPVLVRREWLEALIRGAMTRNAPCDPATGALLDPTGRVASTYRPSARVAALVRTRDGRCRFPGCSVAARFCDLDHVRPWPTGPTSDRNIMCLCRRHHRIKQRPGWRVRLHPDGTAVWTDPTGRRRMTAPRNLLDLVVLRSRSPTVTAPATPVPGDERAKGTASGSPTGATGPVSDLETVLEVLGGHDDLRPRTPGPSSVRVGGTAGSRRGPGGVWRGPRVQLLRIAPPPRPDATGCRSYTYTAPPGHRRHHHPGRRGGRAAVDPPPF</sequence>
<dbReference type="Gene3D" id="1.10.30.50">
    <property type="match status" value="1"/>
</dbReference>
<feature type="compositionally biased region" description="Basic residues" evidence="1">
    <location>
        <begin position="629"/>
        <end position="641"/>
    </location>
</feature>
<feature type="region of interest" description="Disordered" evidence="1">
    <location>
        <begin position="527"/>
        <end position="556"/>
    </location>
</feature>
<proteinExistence type="predicted"/>
<dbReference type="EMBL" id="BAABGM010000008">
    <property type="protein sequence ID" value="GAA4402354.1"/>
    <property type="molecule type" value="Genomic_DNA"/>
</dbReference>